<protein>
    <submittedName>
        <fullName evidence="4">Uncharacterized protein</fullName>
    </submittedName>
</protein>
<evidence type="ECO:0000256" key="1">
    <source>
        <dbReference type="PROSITE-ProRule" id="PRU00339"/>
    </source>
</evidence>
<dbReference type="PROSITE" id="PS50005">
    <property type="entry name" value="TPR"/>
    <property type="match status" value="1"/>
</dbReference>
<evidence type="ECO:0000313" key="4">
    <source>
        <dbReference type="EMBL" id="SHK47740.1"/>
    </source>
</evidence>
<evidence type="ECO:0000256" key="2">
    <source>
        <dbReference type="SAM" id="MobiDB-lite"/>
    </source>
</evidence>
<feature type="region of interest" description="Disordered" evidence="2">
    <location>
        <begin position="97"/>
        <end position="116"/>
    </location>
</feature>
<keyword evidence="3" id="KW-0472">Membrane</keyword>
<proteinExistence type="predicted"/>
<dbReference type="SUPFAM" id="SSF48452">
    <property type="entry name" value="TPR-like"/>
    <property type="match status" value="1"/>
</dbReference>
<keyword evidence="3" id="KW-1133">Transmembrane helix</keyword>
<dbReference type="Proteomes" id="UP000184510">
    <property type="component" value="Unassembled WGS sequence"/>
</dbReference>
<accession>A0A1M6SSY3</accession>
<dbReference type="STRING" id="1123071.SAMN02745181_3884"/>
<dbReference type="Gene3D" id="1.25.40.10">
    <property type="entry name" value="Tetratricopeptide repeat domain"/>
    <property type="match status" value="1"/>
</dbReference>
<keyword evidence="1" id="KW-0802">TPR repeat</keyword>
<organism evidence="4 5">
    <name type="scientific">Rubritalea squalenifaciens DSM 18772</name>
    <dbReference type="NCBI Taxonomy" id="1123071"/>
    <lineage>
        <taxon>Bacteria</taxon>
        <taxon>Pseudomonadati</taxon>
        <taxon>Verrucomicrobiota</taxon>
        <taxon>Verrucomicrobiia</taxon>
        <taxon>Verrucomicrobiales</taxon>
        <taxon>Rubritaleaceae</taxon>
        <taxon>Rubritalea</taxon>
    </lineage>
</organism>
<evidence type="ECO:0000256" key="3">
    <source>
        <dbReference type="SAM" id="Phobius"/>
    </source>
</evidence>
<keyword evidence="3" id="KW-0812">Transmembrane</keyword>
<dbReference type="RefSeq" id="WP_143185414.1">
    <property type="nucleotide sequence ID" value="NZ_FQYR01000010.1"/>
</dbReference>
<sequence>MGDITPTSLIKKRHTFGITCATFAAIGFAELMALGVAIALRAGETRIVEKIIPGDPIIVSIPTVRAQPEIKEVEVAGDGASISEKYAGDFTPTIKDPNIPVHPPISPQNRSGDPDHFTPQVDNAKVAEILREAHGLHINGDMMRAILKLEEAENIDPNEPAVYYQKAELFEDMGHWQKAGDNYQKLFDMGPEIGSYYAQASLKLSRGFGPERDIQGLMVLGNFIPRIAEDKLNAKLPIPVRALQDKDIDPDKVDIRVHIYDIVDGKKIEPVPPARAKNITTRWLNPPVDWKDQAEEVLECEYVIPPLAIADTHLFGNRKYFGHVIELYYKGELLDQQASPRRLHAIHAKQNQVPGMDLNWPSDFDLEEPLPNINPDNPLLPPLPRK</sequence>
<evidence type="ECO:0000313" key="5">
    <source>
        <dbReference type="Proteomes" id="UP000184510"/>
    </source>
</evidence>
<reference evidence="4 5" key="1">
    <citation type="submission" date="2016-11" db="EMBL/GenBank/DDBJ databases">
        <authorList>
            <person name="Jaros S."/>
            <person name="Januszkiewicz K."/>
            <person name="Wedrychowicz H."/>
        </authorList>
    </citation>
    <scope>NUCLEOTIDE SEQUENCE [LARGE SCALE GENOMIC DNA]</scope>
    <source>
        <strain evidence="4 5">DSM 18772</strain>
    </source>
</reference>
<dbReference type="InterPro" id="IPR019734">
    <property type="entry name" value="TPR_rpt"/>
</dbReference>
<gene>
    <name evidence="4" type="ORF">SAMN02745181_3884</name>
</gene>
<feature type="repeat" description="TPR" evidence="1">
    <location>
        <begin position="160"/>
        <end position="193"/>
    </location>
</feature>
<dbReference type="OrthoDB" id="190757at2"/>
<name>A0A1M6SSY3_9BACT</name>
<keyword evidence="5" id="KW-1185">Reference proteome</keyword>
<feature type="transmembrane region" description="Helical" evidence="3">
    <location>
        <begin position="16"/>
        <end position="40"/>
    </location>
</feature>
<dbReference type="EMBL" id="FQYR01000010">
    <property type="protein sequence ID" value="SHK47740.1"/>
    <property type="molecule type" value="Genomic_DNA"/>
</dbReference>
<dbReference type="InParanoid" id="A0A1M6SSY3"/>
<dbReference type="InterPro" id="IPR011990">
    <property type="entry name" value="TPR-like_helical_dom_sf"/>
</dbReference>
<dbReference type="AlphaFoldDB" id="A0A1M6SSY3"/>